<dbReference type="RefSeq" id="WP_209901040.1">
    <property type="nucleotide sequence ID" value="NZ_BAAAJW010000002.1"/>
</dbReference>
<accession>A0ABS4WZQ9</accession>
<evidence type="ECO:0000313" key="14">
    <source>
        <dbReference type="Proteomes" id="UP001519290"/>
    </source>
</evidence>
<dbReference type="Gene3D" id="1.10.510.10">
    <property type="entry name" value="Transferase(Phosphotransferase) domain 1"/>
    <property type="match status" value="1"/>
</dbReference>
<comment type="caution">
    <text evidence="13">The sequence shown here is derived from an EMBL/GenBank/DDBJ whole genome shotgun (WGS) entry which is preliminary data.</text>
</comment>
<sequence length="299" mass="33061">MTSSFDRDAFFARAMFTATVAELDPDQRWSTWPETAHTLDRGPQPFPDWVVQHDGAIDTELGVLKTGKEADAFLLERALPEEHLTGAPGEATLMVAKRYRSPEHSSFHRSHQYTEGRRTKDSREARAMAKGTAFGRQVAAAQWARAEFDVLGQLWSAGLPVPYPVQIAGTEVCMEFVGTDDEDGAVAAPRLQETSPDPEQAERWARVLREVVLGFAELGLVHGDLSAYNILIDTRQEEPDPVIIDVPQVIDLIGNPNGPEFLRRDCTNVCTWLQARGASESAADPGEWFDASLRTCEAP</sequence>
<evidence type="ECO:0000313" key="13">
    <source>
        <dbReference type="EMBL" id="MBP2381690.1"/>
    </source>
</evidence>
<evidence type="ECO:0000256" key="7">
    <source>
        <dbReference type="ARBA" id="ARBA00022777"/>
    </source>
</evidence>
<comment type="similarity">
    <text evidence="1">Belongs to the protein kinase superfamily. RIO-type Ser/Thr kinase family.</text>
</comment>
<dbReference type="PANTHER" id="PTHR45723">
    <property type="entry name" value="SERINE/THREONINE-PROTEIN KINASE RIO1"/>
    <property type="match status" value="1"/>
</dbReference>
<evidence type="ECO:0000256" key="3">
    <source>
        <dbReference type="ARBA" id="ARBA00022527"/>
    </source>
</evidence>
<evidence type="ECO:0000256" key="4">
    <source>
        <dbReference type="ARBA" id="ARBA00022679"/>
    </source>
</evidence>
<keyword evidence="4 13" id="KW-0808">Transferase</keyword>
<dbReference type="EMBL" id="JAGIOD010000001">
    <property type="protein sequence ID" value="MBP2381690.1"/>
    <property type="molecule type" value="Genomic_DNA"/>
</dbReference>
<keyword evidence="3" id="KW-0723">Serine/threonine-protein kinase</keyword>
<dbReference type="GO" id="GO:0004674">
    <property type="term" value="F:protein serine/threonine kinase activity"/>
    <property type="evidence" value="ECO:0007669"/>
    <property type="project" value="UniProtKB-EC"/>
</dbReference>
<dbReference type="Pfam" id="PF01163">
    <property type="entry name" value="RIO1"/>
    <property type="match status" value="1"/>
</dbReference>
<reference evidence="13 14" key="1">
    <citation type="submission" date="2021-03" db="EMBL/GenBank/DDBJ databases">
        <title>Sequencing the genomes of 1000 actinobacteria strains.</title>
        <authorList>
            <person name="Klenk H.-P."/>
        </authorList>
    </citation>
    <scope>NUCLEOTIDE SEQUENCE [LARGE SCALE GENOMIC DNA]</scope>
    <source>
        <strain evidence="13 14">DSM 14566</strain>
    </source>
</reference>
<comment type="catalytic activity">
    <reaction evidence="11">
        <text>L-seryl-[protein] + ATP = O-phospho-L-seryl-[protein] + ADP + H(+)</text>
        <dbReference type="Rhea" id="RHEA:17989"/>
        <dbReference type="Rhea" id="RHEA-COMP:9863"/>
        <dbReference type="Rhea" id="RHEA-COMP:11604"/>
        <dbReference type="ChEBI" id="CHEBI:15378"/>
        <dbReference type="ChEBI" id="CHEBI:29999"/>
        <dbReference type="ChEBI" id="CHEBI:30616"/>
        <dbReference type="ChEBI" id="CHEBI:83421"/>
        <dbReference type="ChEBI" id="CHEBI:456216"/>
        <dbReference type="EC" id="2.7.11.1"/>
    </reaction>
</comment>
<name>A0ABS4WZQ9_9MICO</name>
<dbReference type="InterPro" id="IPR011009">
    <property type="entry name" value="Kinase-like_dom_sf"/>
</dbReference>
<proteinExistence type="inferred from homology"/>
<evidence type="ECO:0000256" key="11">
    <source>
        <dbReference type="ARBA" id="ARBA00048679"/>
    </source>
</evidence>
<keyword evidence="8" id="KW-0067">ATP-binding</keyword>
<dbReference type="InterPro" id="IPR051272">
    <property type="entry name" value="RIO-type_Ser/Thr_kinase"/>
</dbReference>
<dbReference type="PROSITE" id="PS00109">
    <property type="entry name" value="PROTEIN_KINASE_TYR"/>
    <property type="match status" value="1"/>
</dbReference>
<evidence type="ECO:0000256" key="5">
    <source>
        <dbReference type="ARBA" id="ARBA00022723"/>
    </source>
</evidence>
<evidence type="ECO:0000259" key="12">
    <source>
        <dbReference type="SMART" id="SM00090"/>
    </source>
</evidence>
<keyword evidence="7 13" id="KW-0418">Kinase</keyword>
<evidence type="ECO:0000256" key="10">
    <source>
        <dbReference type="ARBA" id="ARBA00047899"/>
    </source>
</evidence>
<dbReference type="InterPro" id="IPR018934">
    <property type="entry name" value="RIO_dom"/>
</dbReference>
<comment type="catalytic activity">
    <reaction evidence="10">
        <text>L-threonyl-[protein] + ATP = O-phospho-L-threonyl-[protein] + ADP + H(+)</text>
        <dbReference type="Rhea" id="RHEA:46608"/>
        <dbReference type="Rhea" id="RHEA-COMP:11060"/>
        <dbReference type="Rhea" id="RHEA-COMP:11605"/>
        <dbReference type="ChEBI" id="CHEBI:15378"/>
        <dbReference type="ChEBI" id="CHEBI:30013"/>
        <dbReference type="ChEBI" id="CHEBI:30616"/>
        <dbReference type="ChEBI" id="CHEBI:61977"/>
        <dbReference type="ChEBI" id="CHEBI:456216"/>
        <dbReference type="EC" id="2.7.11.1"/>
    </reaction>
</comment>
<evidence type="ECO:0000256" key="9">
    <source>
        <dbReference type="ARBA" id="ARBA00022842"/>
    </source>
</evidence>
<evidence type="ECO:0000256" key="6">
    <source>
        <dbReference type="ARBA" id="ARBA00022741"/>
    </source>
</evidence>
<dbReference type="Proteomes" id="UP001519290">
    <property type="component" value="Unassembled WGS sequence"/>
</dbReference>
<evidence type="ECO:0000256" key="8">
    <source>
        <dbReference type="ARBA" id="ARBA00022840"/>
    </source>
</evidence>
<evidence type="ECO:0000256" key="2">
    <source>
        <dbReference type="ARBA" id="ARBA00012513"/>
    </source>
</evidence>
<dbReference type="InterPro" id="IPR000687">
    <property type="entry name" value="RIO_kinase"/>
</dbReference>
<keyword evidence="9" id="KW-0460">Magnesium</keyword>
<keyword evidence="5" id="KW-0479">Metal-binding</keyword>
<organism evidence="13 14">
    <name type="scientific">Brachybacterium sacelli</name>
    <dbReference type="NCBI Taxonomy" id="173364"/>
    <lineage>
        <taxon>Bacteria</taxon>
        <taxon>Bacillati</taxon>
        <taxon>Actinomycetota</taxon>
        <taxon>Actinomycetes</taxon>
        <taxon>Micrococcales</taxon>
        <taxon>Dermabacteraceae</taxon>
        <taxon>Brachybacterium</taxon>
    </lineage>
</organism>
<feature type="domain" description="RIO kinase" evidence="12">
    <location>
        <begin position="40"/>
        <end position="294"/>
    </location>
</feature>
<dbReference type="SUPFAM" id="SSF56112">
    <property type="entry name" value="Protein kinase-like (PK-like)"/>
    <property type="match status" value="1"/>
</dbReference>
<dbReference type="InterPro" id="IPR008266">
    <property type="entry name" value="Tyr_kinase_AS"/>
</dbReference>
<gene>
    <name evidence="13" type="ORF">JOF43_001647</name>
</gene>
<keyword evidence="6" id="KW-0547">Nucleotide-binding</keyword>
<keyword evidence="14" id="KW-1185">Reference proteome</keyword>
<dbReference type="EC" id="2.7.11.1" evidence="2"/>
<protein>
    <recommendedName>
        <fullName evidence="2">non-specific serine/threonine protein kinase</fullName>
        <ecNumber evidence="2">2.7.11.1</ecNumber>
    </recommendedName>
</protein>
<dbReference type="SMART" id="SM00090">
    <property type="entry name" value="RIO"/>
    <property type="match status" value="1"/>
</dbReference>
<dbReference type="Gene3D" id="3.30.200.20">
    <property type="entry name" value="Phosphorylase Kinase, domain 1"/>
    <property type="match status" value="1"/>
</dbReference>
<evidence type="ECO:0000256" key="1">
    <source>
        <dbReference type="ARBA" id="ARBA00009196"/>
    </source>
</evidence>